<reference evidence="2" key="1">
    <citation type="submission" date="2023-03" db="EMBL/GenBank/DDBJ databases">
        <title>Massive genome expansion in bonnet fungi (Mycena s.s.) driven by repeated elements and novel gene families across ecological guilds.</title>
        <authorList>
            <consortium name="Lawrence Berkeley National Laboratory"/>
            <person name="Harder C.B."/>
            <person name="Miyauchi S."/>
            <person name="Viragh M."/>
            <person name="Kuo A."/>
            <person name="Thoen E."/>
            <person name="Andreopoulos B."/>
            <person name="Lu D."/>
            <person name="Skrede I."/>
            <person name="Drula E."/>
            <person name="Henrissat B."/>
            <person name="Morin E."/>
            <person name="Kohler A."/>
            <person name="Barry K."/>
            <person name="LaButti K."/>
            <person name="Morin E."/>
            <person name="Salamov A."/>
            <person name="Lipzen A."/>
            <person name="Mereny Z."/>
            <person name="Hegedus B."/>
            <person name="Baldrian P."/>
            <person name="Stursova M."/>
            <person name="Weitz H."/>
            <person name="Taylor A."/>
            <person name="Grigoriev I.V."/>
            <person name="Nagy L.G."/>
            <person name="Martin F."/>
            <person name="Kauserud H."/>
        </authorList>
    </citation>
    <scope>NUCLEOTIDE SEQUENCE</scope>
    <source>
        <strain evidence="2">CBHHK173m</strain>
    </source>
</reference>
<keyword evidence="3" id="KW-1185">Reference proteome</keyword>
<organism evidence="2 3">
    <name type="scientific">Mycena belliarum</name>
    <dbReference type="NCBI Taxonomy" id="1033014"/>
    <lineage>
        <taxon>Eukaryota</taxon>
        <taxon>Fungi</taxon>
        <taxon>Dikarya</taxon>
        <taxon>Basidiomycota</taxon>
        <taxon>Agaricomycotina</taxon>
        <taxon>Agaricomycetes</taxon>
        <taxon>Agaricomycetidae</taxon>
        <taxon>Agaricales</taxon>
        <taxon>Marasmiineae</taxon>
        <taxon>Mycenaceae</taxon>
        <taxon>Mycena</taxon>
    </lineage>
</organism>
<gene>
    <name evidence="2" type="ORF">B0H15DRAFT_806473</name>
</gene>
<sequence>MGKRRATTETDSRVTERSEGQKERRQLVRQRYYEKHGDKIREKQRILMAERRAAVKAKRRKPDKASRRRKSQESVAAAEASKQAQVMEKAAQKAQDVHSELRELLAARHARLGWSLPPSSDEGSESEDCSEGVEGAVVRTSAGSEFLGHRYEDRPRKFRLSTPTFSSPPPDELQEKMPSFYEKLWAAVETSTLPF</sequence>
<feature type="compositionally biased region" description="Acidic residues" evidence="1">
    <location>
        <begin position="122"/>
        <end position="131"/>
    </location>
</feature>
<feature type="compositionally biased region" description="Basic residues" evidence="1">
    <location>
        <begin position="54"/>
        <end position="70"/>
    </location>
</feature>
<accession>A0AAD6TS07</accession>
<evidence type="ECO:0000313" key="3">
    <source>
        <dbReference type="Proteomes" id="UP001222325"/>
    </source>
</evidence>
<evidence type="ECO:0000313" key="2">
    <source>
        <dbReference type="EMBL" id="KAJ7075024.1"/>
    </source>
</evidence>
<dbReference type="EMBL" id="JARJCN010000105">
    <property type="protein sequence ID" value="KAJ7075024.1"/>
    <property type="molecule type" value="Genomic_DNA"/>
</dbReference>
<name>A0AAD6TS07_9AGAR</name>
<dbReference type="Proteomes" id="UP001222325">
    <property type="component" value="Unassembled WGS sequence"/>
</dbReference>
<comment type="caution">
    <text evidence="2">The sequence shown here is derived from an EMBL/GenBank/DDBJ whole genome shotgun (WGS) entry which is preliminary data.</text>
</comment>
<feature type="region of interest" description="Disordered" evidence="1">
    <location>
        <begin position="1"/>
        <end position="95"/>
    </location>
</feature>
<dbReference type="AlphaFoldDB" id="A0AAD6TS07"/>
<evidence type="ECO:0000256" key="1">
    <source>
        <dbReference type="SAM" id="MobiDB-lite"/>
    </source>
</evidence>
<proteinExistence type="predicted"/>
<feature type="region of interest" description="Disordered" evidence="1">
    <location>
        <begin position="114"/>
        <end position="133"/>
    </location>
</feature>
<protein>
    <submittedName>
        <fullName evidence="2">Uncharacterized protein</fullName>
    </submittedName>
</protein>
<feature type="compositionally biased region" description="Basic and acidic residues" evidence="1">
    <location>
        <begin position="1"/>
        <end position="53"/>
    </location>
</feature>